<comment type="caution">
    <text evidence="2">The sequence shown here is derived from an EMBL/GenBank/DDBJ whole genome shotgun (WGS) entry which is preliminary data.</text>
</comment>
<evidence type="ECO:0000313" key="2">
    <source>
        <dbReference type="EMBL" id="RRT42204.1"/>
    </source>
</evidence>
<dbReference type="EMBL" id="AMZH03018001">
    <property type="protein sequence ID" value="RRT42204.1"/>
    <property type="molecule type" value="Genomic_DNA"/>
</dbReference>
<dbReference type="Proteomes" id="UP000287651">
    <property type="component" value="Unassembled WGS sequence"/>
</dbReference>
<name>A0A426XRW4_ENSVE</name>
<accession>A0A426XRW4</accession>
<evidence type="ECO:0000256" key="1">
    <source>
        <dbReference type="SAM" id="MobiDB-lite"/>
    </source>
</evidence>
<dbReference type="AlphaFoldDB" id="A0A426XRW4"/>
<proteinExistence type="predicted"/>
<protein>
    <submittedName>
        <fullName evidence="2">Uncharacterized protein</fullName>
    </submittedName>
</protein>
<sequence>MGRPGPRDRAVPVTDRPRRQHVERLRAVHPGRDEEPVGGGQQGDHRRGIGVGSTFGFGPGLTMETVVLHSMPIAAN</sequence>
<feature type="compositionally biased region" description="Basic and acidic residues" evidence="1">
    <location>
        <begin position="1"/>
        <end position="35"/>
    </location>
</feature>
<reference evidence="2 3" key="1">
    <citation type="journal article" date="2014" name="Agronomy (Basel)">
        <title>A Draft Genome Sequence for Ensete ventricosum, the Drought-Tolerant Tree Against Hunger.</title>
        <authorList>
            <person name="Harrison J."/>
            <person name="Moore K.A."/>
            <person name="Paszkiewicz K."/>
            <person name="Jones T."/>
            <person name="Grant M."/>
            <person name="Ambacheew D."/>
            <person name="Muzemil S."/>
            <person name="Studholme D.J."/>
        </authorList>
    </citation>
    <scope>NUCLEOTIDE SEQUENCE [LARGE SCALE GENOMIC DNA]</scope>
</reference>
<evidence type="ECO:0000313" key="3">
    <source>
        <dbReference type="Proteomes" id="UP000287651"/>
    </source>
</evidence>
<organism evidence="2 3">
    <name type="scientific">Ensete ventricosum</name>
    <name type="common">Abyssinian banana</name>
    <name type="synonym">Musa ensete</name>
    <dbReference type="NCBI Taxonomy" id="4639"/>
    <lineage>
        <taxon>Eukaryota</taxon>
        <taxon>Viridiplantae</taxon>
        <taxon>Streptophyta</taxon>
        <taxon>Embryophyta</taxon>
        <taxon>Tracheophyta</taxon>
        <taxon>Spermatophyta</taxon>
        <taxon>Magnoliopsida</taxon>
        <taxon>Liliopsida</taxon>
        <taxon>Zingiberales</taxon>
        <taxon>Musaceae</taxon>
        <taxon>Ensete</taxon>
    </lineage>
</organism>
<gene>
    <name evidence="2" type="ORF">B296_00039441</name>
</gene>
<feature type="region of interest" description="Disordered" evidence="1">
    <location>
        <begin position="1"/>
        <end position="56"/>
    </location>
</feature>